<proteinExistence type="predicted"/>
<gene>
    <name evidence="1" type="ORF">DPMN_177990</name>
</gene>
<organism evidence="1 2">
    <name type="scientific">Dreissena polymorpha</name>
    <name type="common">Zebra mussel</name>
    <name type="synonym">Mytilus polymorpha</name>
    <dbReference type="NCBI Taxonomy" id="45954"/>
    <lineage>
        <taxon>Eukaryota</taxon>
        <taxon>Metazoa</taxon>
        <taxon>Spiralia</taxon>
        <taxon>Lophotrochozoa</taxon>
        <taxon>Mollusca</taxon>
        <taxon>Bivalvia</taxon>
        <taxon>Autobranchia</taxon>
        <taxon>Heteroconchia</taxon>
        <taxon>Euheterodonta</taxon>
        <taxon>Imparidentia</taxon>
        <taxon>Neoheterodontei</taxon>
        <taxon>Myida</taxon>
        <taxon>Dreissenoidea</taxon>
        <taxon>Dreissenidae</taxon>
        <taxon>Dreissena</taxon>
    </lineage>
</organism>
<dbReference type="Proteomes" id="UP000828390">
    <property type="component" value="Unassembled WGS sequence"/>
</dbReference>
<dbReference type="EMBL" id="JAIWYP010000009">
    <property type="protein sequence ID" value="KAH3776561.1"/>
    <property type="molecule type" value="Genomic_DNA"/>
</dbReference>
<accession>A0A9D4ED86</accession>
<dbReference type="AlphaFoldDB" id="A0A9D4ED86"/>
<sequence length="162" mass="18738">MMNKRRSKKLTMRRFCSAKQEDLTGPKSPTPEIQRNWPVITNVLTTFYYSHIGIIFPPPPSGGYVFQQTRIIFKLIQDIIKINVLTKFHEHWTINVTFRVKNVPPHGGNTITVASRVLTRFYYSPIWKNAPPPPPPGGNDDRTINVASRVLTWFHLYHITIP</sequence>
<evidence type="ECO:0000313" key="1">
    <source>
        <dbReference type="EMBL" id="KAH3776561.1"/>
    </source>
</evidence>
<evidence type="ECO:0000313" key="2">
    <source>
        <dbReference type="Proteomes" id="UP000828390"/>
    </source>
</evidence>
<protein>
    <submittedName>
        <fullName evidence="1">Uncharacterized protein</fullName>
    </submittedName>
</protein>
<comment type="caution">
    <text evidence="1">The sequence shown here is derived from an EMBL/GenBank/DDBJ whole genome shotgun (WGS) entry which is preliminary data.</text>
</comment>
<keyword evidence="2" id="KW-1185">Reference proteome</keyword>
<reference evidence="1" key="2">
    <citation type="submission" date="2020-11" db="EMBL/GenBank/DDBJ databases">
        <authorList>
            <person name="McCartney M.A."/>
            <person name="Auch B."/>
            <person name="Kono T."/>
            <person name="Mallez S."/>
            <person name="Becker A."/>
            <person name="Gohl D.M."/>
            <person name="Silverstein K.A.T."/>
            <person name="Koren S."/>
            <person name="Bechman K.B."/>
            <person name="Herman A."/>
            <person name="Abrahante J.E."/>
            <person name="Garbe J."/>
        </authorList>
    </citation>
    <scope>NUCLEOTIDE SEQUENCE</scope>
    <source>
        <strain evidence="1">Duluth1</strain>
        <tissue evidence="1">Whole animal</tissue>
    </source>
</reference>
<name>A0A9D4ED86_DREPO</name>
<reference evidence="1" key="1">
    <citation type="journal article" date="2019" name="bioRxiv">
        <title>The Genome of the Zebra Mussel, Dreissena polymorpha: A Resource for Invasive Species Research.</title>
        <authorList>
            <person name="McCartney M.A."/>
            <person name="Auch B."/>
            <person name="Kono T."/>
            <person name="Mallez S."/>
            <person name="Zhang Y."/>
            <person name="Obille A."/>
            <person name="Becker A."/>
            <person name="Abrahante J.E."/>
            <person name="Garbe J."/>
            <person name="Badalamenti J.P."/>
            <person name="Herman A."/>
            <person name="Mangelson H."/>
            <person name="Liachko I."/>
            <person name="Sullivan S."/>
            <person name="Sone E.D."/>
            <person name="Koren S."/>
            <person name="Silverstein K.A.T."/>
            <person name="Beckman K.B."/>
            <person name="Gohl D.M."/>
        </authorList>
    </citation>
    <scope>NUCLEOTIDE SEQUENCE</scope>
    <source>
        <strain evidence="1">Duluth1</strain>
        <tissue evidence="1">Whole animal</tissue>
    </source>
</reference>